<dbReference type="KEGG" id="eac:EAL2_c14400"/>
<dbReference type="EMBL" id="CP007452">
    <property type="protein sequence ID" value="AHM56735.1"/>
    <property type="molecule type" value="Genomic_DNA"/>
</dbReference>
<dbReference type="STRING" id="1286171.EAL2_c14400"/>
<dbReference type="GO" id="GO:0016279">
    <property type="term" value="F:protein-lysine N-methyltransferase activity"/>
    <property type="evidence" value="ECO:0007669"/>
    <property type="project" value="RHEA"/>
</dbReference>
<keyword evidence="2 6" id="KW-0963">Cytoplasm</keyword>
<dbReference type="eggNOG" id="COG2264">
    <property type="taxonomic scope" value="Bacteria"/>
</dbReference>
<dbReference type="HOGENOM" id="CLU_049382_0_1_9"/>
<dbReference type="HAMAP" id="MF_00735">
    <property type="entry name" value="Methyltr_PrmA"/>
    <property type="match status" value="1"/>
</dbReference>
<comment type="catalytic activity">
    <reaction evidence="6">
        <text>L-lysyl-[protein] + 3 S-adenosyl-L-methionine = N(6),N(6),N(6)-trimethyl-L-lysyl-[protein] + 3 S-adenosyl-L-homocysteine + 3 H(+)</text>
        <dbReference type="Rhea" id="RHEA:54192"/>
        <dbReference type="Rhea" id="RHEA-COMP:9752"/>
        <dbReference type="Rhea" id="RHEA-COMP:13826"/>
        <dbReference type="ChEBI" id="CHEBI:15378"/>
        <dbReference type="ChEBI" id="CHEBI:29969"/>
        <dbReference type="ChEBI" id="CHEBI:57856"/>
        <dbReference type="ChEBI" id="CHEBI:59789"/>
        <dbReference type="ChEBI" id="CHEBI:61961"/>
    </reaction>
</comment>
<dbReference type="AlphaFoldDB" id="W8T790"/>
<feature type="binding site" evidence="6">
    <location>
        <position position="163"/>
    </location>
    <ligand>
        <name>S-adenosyl-L-methionine</name>
        <dbReference type="ChEBI" id="CHEBI:59789"/>
    </ligand>
</feature>
<evidence type="ECO:0000256" key="2">
    <source>
        <dbReference type="ARBA" id="ARBA00022490"/>
    </source>
</evidence>
<name>W8T790_PEPAC</name>
<dbReference type="InterPro" id="IPR004498">
    <property type="entry name" value="Ribosomal_PrmA_MeTrfase"/>
</dbReference>
<dbReference type="NCBIfam" id="TIGR00406">
    <property type="entry name" value="prmA"/>
    <property type="match status" value="1"/>
</dbReference>
<keyword evidence="7" id="KW-0689">Ribosomal protein</keyword>
<keyword evidence="5 6" id="KW-0949">S-adenosyl-L-methionine</keyword>
<dbReference type="PANTHER" id="PTHR43648:SF1">
    <property type="entry name" value="ELECTRON TRANSFER FLAVOPROTEIN BETA SUBUNIT LYSINE METHYLTRANSFERASE"/>
    <property type="match status" value="1"/>
</dbReference>
<dbReference type="GO" id="GO:0005737">
    <property type="term" value="C:cytoplasm"/>
    <property type="evidence" value="ECO:0007669"/>
    <property type="project" value="UniProtKB-SubCell"/>
</dbReference>
<evidence type="ECO:0000256" key="5">
    <source>
        <dbReference type="ARBA" id="ARBA00022691"/>
    </source>
</evidence>
<keyword evidence="3 6" id="KW-0489">Methyltransferase</keyword>
<accession>W8T790</accession>
<evidence type="ECO:0000313" key="7">
    <source>
        <dbReference type="EMBL" id="AHM56735.1"/>
    </source>
</evidence>
<dbReference type="Proteomes" id="UP000019591">
    <property type="component" value="Chromosome"/>
</dbReference>
<evidence type="ECO:0000256" key="1">
    <source>
        <dbReference type="ARBA" id="ARBA00009741"/>
    </source>
</evidence>
<keyword evidence="7" id="KW-0687">Ribonucleoprotein</keyword>
<sequence length="314" mass="34521">MKWTEITIKTTTEAVEAVTSILYEAEVGGIVIEDPNDFLFQEKEDKAWDYLDENNIFDSGYEGVVIKAYLAEEKNVVAELEMIREKIKRLPEYGLEIGEGSVEISEVDDSDWADSWKKYYKPTSVGERIVIKPSWEEYSRAEGELVIELDPGMAFGTGTHETTMMCITALEEYVTPEKTVFDIGCGSGILSIVAAKLGARKVIGGDFDEVAVKVARENVVLNGVEGAVDIRLGNLLEVVEDSADIVVANIIADVIVMLSKDVPKVIRPGGIFISSGIIHEKLDLVREALVANGFEIIKVEKLGEWAAVVAKKGE</sequence>
<dbReference type="PIRSF" id="PIRSF000401">
    <property type="entry name" value="RPL11_MTase"/>
    <property type="match status" value="1"/>
</dbReference>
<gene>
    <name evidence="6 7" type="primary">prmA</name>
    <name evidence="7" type="ORF">EAL2_c14400</name>
</gene>
<dbReference type="EC" id="2.1.1.-" evidence="6"/>
<comment type="function">
    <text evidence="6">Methylates ribosomal protein L11.</text>
</comment>
<evidence type="ECO:0000313" key="8">
    <source>
        <dbReference type="Proteomes" id="UP000019591"/>
    </source>
</evidence>
<comment type="subcellular location">
    <subcellularLocation>
        <location evidence="6">Cytoplasm</location>
    </subcellularLocation>
</comment>
<evidence type="ECO:0000256" key="4">
    <source>
        <dbReference type="ARBA" id="ARBA00022679"/>
    </source>
</evidence>
<proteinExistence type="inferred from homology"/>
<dbReference type="GO" id="GO:0005840">
    <property type="term" value="C:ribosome"/>
    <property type="evidence" value="ECO:0007669"/>
    <property type="project" value="UniProtKB-KW"/>
</dbReference>
<comment type="similarity">
    <text evidence="1 6">Belongs to the methyltransferase superfamily. PrmA family.</text>
</comment>
<dbReference type="CDD" id="cd02440">
    <property type="entry name" value="AdoMet_MTases"/>
    <property type="match status" value="1"/>
</dbReference>
<dbReference type="InterPro" id="IPR029063">
    <property type="entry name" value="SAM-dependent_MTases_sf"/>
</dbReference>
<evidence type="ECO:0000256" key="6">
    <source>
        <dbReference type="HAMAP-Rule" id="MF_00735"/>
    </source>
</evidence>
<dbReference type="RefSeq" id="WP_025435719.1">
    <property type="nucleotide sequence ID" value="NZ_CP007452.1"/>
</dbReference>
<protein>
    <recommendedName>
        <fullName evidence="6">Ribosomal protein L11 methyltransferase</fullName>
        <shortName evidence="6">L11 Mtase</shortName>
        <ecNumber evidence="6">2.1.1.-</ecNumber>
    </recommendedName>
</protein>
<dbReference type="InterPro" id="IPR050078">
    <property type="entry name" value="Ribosomal_L11_MeTrfase_PrmA"/>
</dbReference>
<dbReference type="SUPFAM" id="SSF53335">
    <property type="entry name" value="S-adenosyl-L-methionine-dependent methyltransferases"/>
    <property type="match status" value="1"/>
</dbReference>
<organism evidence="7 8">
    <name type="scientific">Peptoclostridium acidaminophilum DSM 3953</name>
    <dbReference type="NCBI Taxonomy" id="1286171"/>
    <lineage>
        <taxon>Bacteria</taxon>
        <taxon>Bacillati</taxon>
        <taxon>Bacillota</taxon>
        <taxon>Clostridia</taxon>
        <taxon>Peptostreptococcales</taxon>
        <taxon>Peptoclostridiaceae</taxon>
        <taxon>Peptoclostridium</taxon>
    </lineage>
</organism>
<feature type="binding site" evidence="6">
    <location>
        <position position="184"/>
    </location>
    <ligand>
        <name>S-adenosyl-L-methionine</name>
        <dbReference type="ChEBI" id="CHEBI:59789"/>
    </ligand>
</feature>
<dbReference type="Pfam" id="PF06325">
    <property type="entry name" value="PrmA"/>
    <property type="match status" value="1"/>
</dbReference>
<feature type="binding site" evidence="6">
    <location>
        <position position="206"/>
    </location>
    <ligand>
        <name>S-adenosyl-L-methionine</name>
        <dbReference type="ChEBI" id="CHEBI:59789"/>
    </ligand>
</feature>
<dbReference type="Gene3D" id="3.40.50.150">
    <property type="entry name" value="Vaccinia Virus protein VP39"/>
    <property type="match status" value="1"/>
</dbReference>
<reference evidence="7 8" key="1">
    <citation type="journal article" date="2014" name="Genome Announc.">
        <title>Complete Genome Sequence of Amino Acid-Utilizing Eubacterium acidaminophilum al-2 (DSM 3953).</title>
        <authorList>
            <person name="Poehlein A."/>
            <person name="Andreesen J.R."/>
            <person name="Daniel R."/>
        </authorList>
    </citation>
    <scope>NUCLEOTIDE SEQUENCE [LARGE SCALE GENOMIC DNA]</scope>
    <source>
        <strain evidence="7 8">DSM 3953</strain>
    </source>
</reference>
<keyword evidence="8" id="KW-1185">Reference proteome</keyword>
<dbReference type="OrthoDB" id="9785995at2"/>
<dbReference type="GO" id="GO:0032259">
    <property type="term" value="P:methylation"/>
    <property type="evidence" value="ECO:0007669"/>
    <property type="project" value="UniProtKB-KW"/>
</dbReference>
<evidence type="ECO:0000256" key="3">
    <source>
        <dbReference type="ARBA" id="ARBA00022603"/>
    </source>
</evidence>
<keyword evidence="4 6" id="KW-0808">Transferase</keyword>
<dbReference type="PANTHER" id="PTHR43648">
    <property type="entry name" value="ELECTRON TRANSFER FLAVOPROTEIN BETA SUBUNIT LYSINE METHYLTRANSFERASE"/>
    <property type="match status" value="1"/>
</dbReference>
<dbReference type="PATRIC" id="fig|1286171.3.peg.1391"/>
<feature type="binding site" evidence="6">
    <location>
        <position position="249"/>
    </location>
    <ligand>
        <name>S-adenosyl-L-methionine</name>
        <dbReference type="ChEBI" id="CHEBI:59789"/>
    </ligand>
</feature>